<evidence type="ECO:0000256" key="2">
    <source>
        <dbReference type="ARBA" id="ARBA00022690"/>
    </source>
</evidence>
<dbReference type="GO" id="GO:0009611">
    <property type="term" value="P:response to wounding"/>
    <property type="evidence" value="ECO:0007669"/>
    <property type="project" value="InterPro"/>
</dbReference>
<dbReference type="PRINTS" id="PR00292">
    <property type="entry name" value="POTATOINHBTR"/>
</dbReference>
<gene>
    <name evidence="4" type="ORF">M569_15657</name>
</gene>
<dbReference type="OrthoDB" id="873341at2759"/>
<dbReference type="SUPFAM" id="SSF54654">
    <property type="entry name" value="CI-2 family of serine protease inhibitors"/>
    <property type="match status" value="1"/>
</dbReference>
<accession>S8DIB3</accession>
<keyword evidence="2" id="KW-0646">Protease inhibitor</keyword>
<feature type="non-terminal residue" evidence="4">
    <location>
        <position position="61"/>
    </location>
</feature>
<dbReference type="PANTHER" id="PTHR33091:SF83">
    <property type="entry name" value="SERINE PROTEASE INHIBITOR, POTATO INHIBITOR I-TYPE FAMILY PROTEIN-RELATED"/>
    <property type="match status" value="1"/>
</dbReference>
<dbReference type="Gene3D" id="3.30.10.10">
    <property type="entry name" value="Trypsin Inhibitor V, subunit A"/>
    <property type="match status" value="1"/>
</dbReference>
<dbReference type="Pfam" id="PF00280">
    <property type="entry name" value="potato_inhibit"/>
    <property type="match status" value="1"/>
</dbReference>
<evidence type="ECO:0000256" key="3">
    <source>
        <dbReference type="ARBA" id="ARBA00022900"/>
    </source>
</evidence>
<dbReference type="EMBL" id="AUSU01008595">
    <property type="protein sequence ID" value="EPS59152.1"/>
    <property type="molecule type" value="Genomic_DNA"/>
</dbReference>
<dbReference type="GO" id="GO:0004867">
    <property type="term" value="F:serine-type endopeptidase inhibitor activity"/>
    <property type="evidence" value="ECO:0007669"/>
    <property type="project" value="UniProtKB-KW"/>
</dbReference>
<keyword evidence="5" id="KW-1185">Reference proteome</keyword>
<evidence type="ECO:0000256" key="1">
    <source>
        <dbReference type="ARBA" id="ARBA00008210"/>
    </source>
</evidence>
<keyword evidence="3" id="KW-0722">Serine protease inhibitor</keyword>
<protein>
    <submittedName>
        <fullName evidence="4">Uncharacterized protein</fullName>
    </submittedName>
</protein>
<comment type="similarity">
    <text evidence="1">Belongs to the protease inhibitor I13 (potato type I serine protease inhibitor) family.</text>
</comment>
<dbReference type="InterPro" id="IPR036354">
    <property type="entry name" value="Prot_inh_pot1_sf"/>
</dbReference>
<comment type="caution">
    <text evidence="4">The sequence shown here is derived from an EMBL/GenBank/DDBJ whole genome shotgun (WGS) entry which is preliminary data.</text>
</comment>
<name>S8DIB3_9LAMI</name>
<sequence>GKLSWPELVGFNGREAAAVVERENPFVHPIVILDGTPVTRDFRCDRVWVWVDRRGIVIRPP</sequence>
<dbReference type="Proteomes" id="UP000015453">
    <property type="component" value="Unassembled WGS sequence"/>
</dbReference>
<proteinExistence type="inferred from homology"/>
<dbReference type="InterPro" id="IPR000864">
    <property type="entry name" value="Prot_inh_pot1"/>
</dbReference>
<reference evidence="4 5" key="1">
    <citation type="journal article" date="2013" name="BMC Genomics">
        <title>The miniature genome of a carnivorous plant Genlisea aurea contains a low number of genes and short non-coding sequences.</title>
        <authorList>
            <person name="Leushkin E.V."/>
            <person name="Sutormin R.A."/>
            <person name="Nabieva E.R."/>
            <person name="Penin A.A."/>
            <person name="Kondrashov A.S."/>
            <person name="Logacheva M.D."/>
        </authorList>
    </citation>
    <scope>NUCLEOTIDE SEQUENCE [LARGE SCALE GENOMIC DNA]</scope>
</reference>
<dbReference type="AlphaFoldDB" id="S8DIB3"/>
<organism evidence="4 5">
    <name type="scientific">Genlisea aurea</name>
    <dbReference type="NCBI Taxonomy" id="192259"/>
    <lineage>
        <taxon>Eukaryota</taxon>
        <taxon>Viridiplantae</taxon>
        <taxon>Streptophyta</taxon>
        <taxon>Embryophyta</taxon>
        <taxon>Tracheophyta</taxon>
        <taxon>Spermatophyta</taxon>
        <taxon>Magnoliopsida</taxon>
        <taxon>eudicotyledons</taxon>
        <taxon>Gunneridae</taxon>
        <taxon>Pentapetalae</taxon>
        <taxon>asterids</taxon>
        <taxon>lamiids</taxon>
        <taxon>Lamiales</taxon>
        <taxon>Lentibulariaceae</taxon>
        <taxon>Genlisea</taxon>
    </lineage>
</organism>
<evidence type="ECO:0000313" key="4">
    <source>
        <dbReference type="EMBL" id="EPS59152.1"/>
    </source>
</evidence>
<dbReference type="PROSITE" id="PS00285">
    <property type="entry name" value="POTATO_INHIBITOR"/>
    <property type="match status" value="1"/>
</dbReference>
<dbReference type="PANTHER" id="PTHR33091">
    <property type="entry name" value="PROTEIN, PUTATIVE, EXPRESSED-RELATED"/>
    <property type="match status" value="1"/>
</dbReference>
<feature type="non-terminal residue" evidence="4">
    <location>
        <position position="1"/>
    </location>
</feature>
<evidence type="ECO:0000313" key="5">
    <source>
        <dbReference type="Proteomes" id="UP000015453"/>
    </source>
</evidence>